<dbReference type="InterPro" id="IPR058548">
    <property type="entry name" value="MlaB-like_STAS"/>
</dbReference>
<dbReference type="PANTHER" id="PTHR35849:SF2">
    <property type="entry name" value="BLR2341 PROTEIN"/>
    <property type="match status" value="1"/>
</dbReference>
<organism evidence="2 3">
    <name type="scientific">Geoalkalibacter ferrihydriticus</name>
    <dbReference type="NCBI Taxonomy" id="392333"/>
    <lineage>
        <taxon>Bacteria</taxon>
        <taxon>Pseudomonadati</taxon>
        <taxon>Thermodesulfobacteriota</taxon>
        <taxon>Desulfuromonadia</taxon>
        <taxon>Desulfuromonadales</taxon>
        <taxon>Geoalkalibacteraceae</taxon>
        <taxon>Geoalkalibacter</taxon>
    </lineage>
</organism>
<dbReference type="Proteomes" id="UP000182146">
    <property type="component" value="Unassembled WGS sequence"/>
</dbReference>
<dbReference type="EMBL" id="FNGU01000013">
    <property type="protein sequence ID" value="SDM94273.1"/>
    <property type="molecule type" value="Genomic_DNA"/>
</dbReference>
<dbReference type="InterPro" id="IPR002645">
    <property type="entry name" value="STAS_dom"/>
</dbReference>
<dbReference type="RefSeq" id="WP_052446543.1">
    <property type="nucleotide sequence ID" value="NZ_FNGU01000013.1"/>
</dbReference>
<dbReference type="Pfam" id="PF13466">
    <property type="entry name" value="STAS_2"/>
    <property type="match status" value="1"/>
</dbReference>
<evidence type="ECO:0000313" key="3">
    <source>
        <dbReference type="Proteomes" id="UP000182146"/>
    </source>
</evidence>
<dbReference type="PROSITE" id="PS50801">
    <property type="entry name" value="STAS"/>
    <property type="match status" value="1"/>
</dbReference>
<sequence length="117" mass="12576">MSDFVWEKSLNADGRQAGRLHLGRVLTVVEAAALRETLMQALESCADLVLDGADVGDVDVAGLQALCAAHRAAVVKGCALRMTGLDAGPWPEVLRLSGLSRHEACPMSNDRKYCLWL</sequence>
<name>A0A1G9XD89_9BACT</name>
<dbReference type="InterPro" id="IPR052746">
    <property type="entry name" value="MlaB_ABC_Transporter"/>
</dbReference>
<dbReference type="CDD" id="cd07043">
    <property type="entry name" value="STAS_anti-anti-sigma_factors"/>
    <property type="match status" value="1"/>
</dbReference>
<feature type="domain" description="STAS" evidence="1">
    <location>
        <begin position="26"/>
        <end position="117"/>
    </location>
</feature>
<evidence type="ECO:0000259" key="1">
    <source>
        <dbReference type="PROSITE" id="PS50801"/>
    </source>
</evidence>
<dbReference type="AlphaFoldDB" id="A0A1G9XD89"/>
<accession>A0A1G9XD89</accession>
<protein>
    <submittedName>
        <fullName evidence="2">Anti-anti-sigma regulatory factor (Antagonist of anti-sigma factor)</fullName>
    </submittedName>
</protein>
<dbReference type="Gene3D" id="3.30.750.24">
    <property type="entry name" value="STAS domain"/>
    <property type="match status" value="1"/>
</dbReference>
<dbReference type="SUPFAM" id="SSF52091">
    <property type="entry name" value="SpoIIaa-like"/>
    <property type="match status" value="1"/>
</dbReference>
<reference evidence="2 3" key="1">
    <citation type="submission" date="2016-10" db="EMBL/GenBank/DDBJ databases">
        <authorList>
            <person name="de Groot N.N."/>
        </authorList>
    </citation>
    <scope>NUCLEOTIDE SEQUENCE [LARGE SCALE GENOMIC DNA]</scope>
    <source>
        <strain evidence="2 3">DSM 17813</strain>
    </source>
</reference>
<dbReference type="InterPro" id="IPR036513">
    <property type="entry name" value="STAS_dom_sf"/>
</dbReference>
<proteinExistence type="predicted"/>
<gene>
    <name evidence="2" type="ORF">SAMN05660860_03444</name>
</gene>
<evidence type="ECO:0000313" key="2">
    <source>
        <dbReference type="EMBL" id="SDM94273.1"/>
    </source>
</evidence>
<dbReference type="STRING" id="392333.SAMN05660860_03444"/>
<dbReference type="PANTHER" id="PTHR35849">
    <property type="entry name" value="BLR2341 PROTEIN"/>
    <property type="match status" value="1"/>
</dbReference>